<dbReference type="Proteomes" id="UP000295741">
    <property type="component" value="Unassembled WGS sequence"/>
</dbReference>
<evidence type="ECO:0000313" key="1">
    <source>
        <dbReference type="EMBL" id="TDO28379.1"/>
    </source>
</evidence>
<gene>
    <name evidence="1" type="ORF">BC659_0444</name>
</gene>
<dbReference type="AlphaFoldDB" id="A0A4R6IZP1"/>
<comment type="caution">
    <text evidence="1">The sequence shown here is derived from an EMBL/GenBank/DDBJ whole genome shotgun (WGS) entry which is preliminary data.</text>
</comment>
<protein>
    <recommendedName>
        <fullName evidence="3">Tol biopolymer transport system component</fullName>
    </recommendedName>
</protein>
<reference evidence="1 2" key="1">
    <citation type="submission" date="2019-03" db="EMBL/GenBank/DDBJ databases">
        <title>Genomic Encyclopedia of Archaeal and Bacterial Type Strains, Phase II (KMG-II): from individual species to whole genera.</title>
        <authorList>
            <person name="Goeker M."/>
        </authorList>
    </citation>
    <scope>NUCLEOTIDE SEQUENCE [LARGE SCALE GENOMIC DNA]</scope>
    <source>
        <strain evidence="1 2">DSM 28323</strain>
    </source>
</reference>
<name>A0A4R6IZP1_9BACT</name>
<evidence type="ECO:0008006" key="3">
    <source>
        <dbReference type="Google" id="ProtNLM"/>
    </source>
</evidence>
<sequence>MYLVDKLSCMRASFFFILLFLIAEPTMAQRFGGNPSRQRWKQIDTDTVKVIFADGNEKQAQKIARIIHGLQQTNAGNLGKGMRKVSIVLQDRSLFSNAYVGLAPFRSEFYTTAPQNAFELGAFDWVSNLAIHEYRHVHQYGNFNKGLSKLASVILGQEGQAVANAASIPDWFFEGDAVYSETKLTQQGRGKLPDFFNGYKSLYRSDRSYSYMKLRNGSLRHYVPNHYDLGYLLVSYGRKQYGDDIWEKVTDDAARFKPLIYPFQGAVKKHTGISFNSFVNDALGYYRDQWKAELTEEPLWITKTEKNNVVNYRFPYLTEDGSYITLQDSYTQIPAFTKVYPDGRTERIRVRDIAIDPYFTYRNHTIVYTSYQPDTRWGNVENNTLKIYDLISGREQIIQTKTRLFSPDISADMKTIVAVDMAKEGNSAVVKVDIGSGNTDTLLISTDRVFSYPRFAGGAGDFYAVHRQANGHMGISRYIDKGKTEKTLLAASNRVIGYLQVQGDTLLFTSTYQGRDELWALIDKGDNVKGPFRLAAYPTGIYQAVLQNGKLTGAVFTADGFRLASFDPVWEKVEPFHQMQALYAGSGMQAGDFDFVNQVPLRNFNVNPYKRYNRLVNIHSWRPYYDRPEYSFTLYGENVLNTFLTELAYTYNENEQSHKLGADFAYGGSYVQRILGASSTFNRSARLNQDTLLHWNEQAAYAGLRLPLNFTSGREYSSLVLQTTINTNQVKWTGIAKNLLKDRTVHYLDFNIAYSAQSQRAVRQIFPRWGRALSTRYRTAIGKTDAWQLLISGALYLPGLASTHNLVLTGAVQSRDTLNQYIFSDNFPFSRGYRSVNFPRMYKLGINYHFPLMYPDWGFGQLVYFQRIRMNAFYDYALGKSLRTGREFHFGAVGGELMFDTKWWNQEPVSFGIRYSRLLDREFSGATTPNYWEIILPVALFK</sequence>
<evidence type="ECO:0000313" key="2">
    <source>
        <dbReference type="Proteomes" id="UP000295741"/>
    </source>
</evidence>
<dbReference type="EMBL" id="SNWP01000010">
    <property type="protein sequence ID" value="TDO28379.1"/>
    <property type="molecule type" value="Genomic_DNA"/>
</dbReference>
<proteinExistence type="predicted"/>
<keyword evidence="2" id="KW-1185">Reference proteome</keyword>
<organism evidence="1 2">
    <name type="scientific">Sediminibacterium goheungense</name>
    <dbReference type="NCBI Taxonomy" id="1086393"/>
    <lineage>
        <taxon>Bacteria</taxon>
        <taxon>Pseudomonadati</taxon>
        <taxon>Bacteroidota</taxon>
        <taxon>Chitinophagia</taxon>
        <taxon>Chitinophagales</taxon>
        <taxon>Chitinophagaceae</taxon>
        <taxon>Sediminibacterium</taxon>
    </lineage>
</organism>
<accession>A0A4R6IZP1</accession>
<dbReference type="SUPFAM" id="SSF82171">
    <property type="entry name" value="DPP6 N-terminal domain-like"/>
    <property type="match status" value="1"/>
</dbReference>